<organism evidence="2 3">
    <name type="scientific">Paenibacillus plantarum</name>
    <dbReference type="NCBI Taxonomy" id="2654975"/>
    <lineage>
        <taxon>Bacteria</taxon>
        <taxon>Bacillati</taxon>
        <taxon>Bacillota</taxon>
        <taxon>Bacilli</taxon>
        <taxon>Bacillales</taxon>
        <taxon>Paenibacillaceae</taxon>
        <taxon>Paenibacillus</taxon>
    </lineage>
</organism>
<gene>
    <name evidence="2" type="ORF">GC096_08230</name>
</gene>
<dbReference type="EMBL" id="WHNY01000026">
    <property type="protein sequence ID" value="NOU64010.1"/>
    <property type="molecule type" value="Genomic_DNA"/>
</dbReference>
<accession>A0ABX1X7N9</accession>
<proteinExistence type="predicted"/>
<dbReference type="PANTHER" id="PTHR43377">
    <property type="entry name" value="BILIVERDIN REDUCTASE A"/>
    <property type="match status" value="1"/>
</dbReference>
<dbReference type="Gene3D" id="3.30.360.10">
    <property type="entry name" value="Dihydrodipicolinate Reductase, domain 2"/>
    <property type="match status" value="1"/>
</dbReference>
<dbReference type="InterPro" id="IPR051450">
    <property type="entry name" value="Gfo/Idh/MocA_Oxidoreductases"/>
</dbReference>
<dbReference type="InterPro" id="IPR036291">
    <property type="entry name" value="NAD(P)-bd_dom_sf"/>
</dbReference>
<dbReference type="Pfam" id="PF01408">
    <property type="entry name" value="GFO_IDH_MocA"/>
    <property type="match status" value="1"/>
</dbReference>
<dbReference type="InterPro" id="IPR000683">
    <property type="entry name" value="Gfo/Idh/MocA-like_OxRdtase_N"/>
</dbReference>
<comment type="caution">
    <text evidence="2">The sequence shown here is derived from an EMBL/GenBank/DDBJ whole genome shotgun (WGS) entry which is preliminary data.</text>
</comment>
<sequence>MEYQLISRWVVEEMLSAAAFDMVSVVVPSYLHKESVLQAARAGKHVICEKQVAHQLEDAQERIACCEEYGVRLFVGHVVRFFPEYAQMKQQIDTGQIGRIGVANARRVGGYPGSFRYAVEFCRLRRSCSHRQHGSEVFDESAKLG</sequence>
<dbReference type="RefSeq" id="WP_171629749.1">
    <property type="nucleotide sequence ID" value="NZ_WHNY01000026.1"/>
</dbReference>
<keyword evidence="3" id="KW-1185">Reference proteome</keyword>
<dbReference type="Proteomes" id="UP000653578">
    <property type="component" value="Unassembled WGS sequence"/>
</dbReference>
<dbReference type="Gene3D" id="3.40.50.720">
    <property type="entry name" value="NAD(P)-binding Rossmann-like Domain"/>
    <property type="match status" value="1"/>
</dbReference>
<dbReference type="PANTHER" id="PTHR43377:SF1">
    <property type="entry name" value="BILIVERDIN REDUCTASE A"/>
    <property type="match status" value="1"/>
</dbReference>
<feature type="domain" description="Gfo/Idh/MocA-like oxidoreductase N-terminal" evidence="1">
    <location>
        <begin position="11"/>
        <end position="77"/>
    </location>
</feature>
<evidence type="ECO:0000313" key="2">
    <source>
        <dbReference type="EMBL" id="NOU64010.1"/>
    </source>
</evidence>
<evidence type="ECO:0000313" key="3">
    <source>
        <dbReference type="Proteomes" id="UP000653578"/>
    </source>
</evidence>
<evidence type="ECO:0000259" key="1">
    <source>
        <dbReference type="Pfam" id="PF01408"/>
    </source>
</evidence>
<name>A0ABX1X7N9_9BACL</name>
<dbReference type="SUPFAM" id="SSF51735">
    <property type="entry name" value="NAD(P)-binding Rossmann-fold domains"/>
    <property type="match status" value="1"/>
</dbReference>
<protein>
    <recommendedName>
        <fullName evidence="1">Gfo/Idh/MocA-like oxidoreductase N-terminal domain-containing protein</fullName>
    </recommendedName>
</protein>
<reference evidence="2 3" key="1">
    <citation type="submission" date="2019-10" db="EMBL/GenBank/DDBJ databases">
        <title>Description of Paenibacillus humi sp. nov.</title>
        <authorList>
            <person name="Carlier A."/>
            <person name="Qi S."/>
        </authorList>
    </citation>
    <scope>NUCLEOTIDE SEQUENCE [LARGE SCALE GENOMIC DNA]</scope>
    <source>
        <strain evidence="2 3">LMG 31461</strain>
    </source>
</reference>